<organism evidence="2 3">
    <name type="scientific">Tumebacillus lipolyticus</name>
    <dbReference type="NCBI Taxonomy" id="1280370"/>
    <lineage>
        <taxon>Bacteria</taxon>
        <taxon>Bacillati</taxon>
        <taxon>Bacillota</taxon>
        <taxon>Bacilli</taxon>
        <taxon>Bacillales</taxon>
        <taxon>Alicyclobacillaceae</taxon>
        <taxon>Tumebacillus</taxon>
    </lineage>
</organism>
<feature type="domain" description="Regulatory protein YycH-like" evidence="1">
    <location>
        <begin position="40"/>
        <end position="282"/>
    </location>
</feature>
<protein>
    <submittedName>
        <fullName evidence="2">Two-component system regulatory protein YycI</fullName>
    </submittedName>
</protein>
<accession>A0ABW4ZYT3</accession>
<proteinExistence type="predicted"/>
<dbReference type="RefSeq" id="WP_386046602.1">
    <property type="nucleotide sequence ID" value="NZ_JBHUIO010000005.1"/>
</dbReference>
<dbReference type="EMBL" id="JBHUIO010000005">
    <property type="protein sequence ID" value="MFD2170566.1"/>
    <property type="molecule type" value="Genomic_DNA"/>
</dbReference>
<evidence type="ECO:0000313" key="3">
    <source>
        <dbReference type="Proteomes" id="UP001597343"/>
    </source>
</evidence>
<dbReference type="InterPro" id="IPR018604">
    <property type="entry name" value="YycI-like"/>
</dbReference>
<dbReference type="Pfam" id="PF09648">
    <property type="entry name" value="YycI"/>
    <property type="match status" value="1"/>
</dbReference>
<reference evidence="3" key="1">
    <citation type="journal article" date="2019" name="Int. J. Syst. Evol. Microbiol.">
        <title>The Global Catalogue of Microorganisms (GCM) 10K type strain sequencing project: providing services to taxonomists for standard genome sequencing and annotation.</title>
        <authorList>
            <consortium name="The Broad Institute Genomics Platform"/>
            <consortium name="The Broad Institute Genome Sequencing Center for Infectious Disease"/>
            <person name="Wu L."/>
            <person name="Ma J."/>
        </authorList>
    </citation>
    <scope>NUCLEOTIDE SEQUENCE [LARGE SCALE GENOMIC DNA]</scope>
    <source>
        <strain evidence="3">CGMCC 1.13574</strain>
    </source>
</reference>
<evidence type="ECO:0000259" key="1">
    <source>
        <dbReference type="Pfam" id="PF09648"/>
    </source>
</evidence>
<evidence type="ECO:0000313" key="2">
    <source>
        <dbReference type="EMBL" id="MFD2170566.1"/>
    </source>
</evidence>
<dbReference type="Gene3D" id="2.40.128.690">
    <property type="entry name" value="YycH protein, domain 3-like"/>
    <property type="match status" value="1"/>
</dbReference>
<name>A0ABW4ZYT3_9BACL</name>
<gene>
    <name evidence="2" type="primary">yycI</name>
    <name evidence="2" type="ORF">ACFSOY_11195</name>
</gene>
<dbReference type="Proteomes" id="UP001597343">
    <property type="component" value="Unassembled WGS sequence"/>
</dbReference>
<keyword evidence="3" id="KW-1185">Reference proteome</keyword>
<sequence length="291" mass="33306">MDWSRAKTYLIVAFLLLDLLLGYQYYSSQQEALGYVQSFSTQLDELKEVLRERRMILMTEVPKETPVMYFLAAGHPQEPLPDIADRILHNEKLVEDDRSKGTMKFNSYEGEFEVTSAGYFKLQYRPALKIESDLGVKRGQYILQLISPSVWNGSLYKEDIAINNLSQEGTTLRYLQSYQRYPIFSAVLEVNLNSSGVTSYNQKAMEIGEEEERGQRVISAIGAIRTVAEKHDPAQLPDPKKFVTIHDVKLGYYSQNYAGADEWYLAPMWRIVTDYKVFYVNALTGQVEAGS</sequence>
<comment type="caution">
    <text evidence="2">The sequence shown here is derived from an EMBL/GenBank/DDBJ whole genome shotgun (WGS) entry which is preliminary data.</text>
</comment>